<sequence length="586" mass="66316">MSRTPKNFLDDIRGCCPDHILAYMTKHPPRRRASHVSDFIQLAHQLDPEWHKRPGIITAACRKFLYRRRTEIAEGKEQPVKEVTVISDYQAVRSYLSKLQKAKKLPSDTLLPPVPRSSDVFSEKECNILGYLSLADAVQAPSLEAALNDIAQQIEQHRQIILAKCKKIVIDGYHEFSKTQEMIKRSDIEEIRKTTDNLDPTMQSRYGQNLSYFSHSHPNGFINLVAYIAEEQGGLYTRKSFPGAHHAHSWSTSKIKKHLGITDDFAVAAMCIIVDELGINVTDLCNAKVQKTRDGEFIAIREDGSVTITTLKPRANALKQRHAPRTIDPDDVTADNIDANIVLCMLLEMRSLHAKTLTSNYLFAMDSSSKTRASETEAYRMLGARRKAAFKEIIKSLPSWVIEAQPTMPKIRVSRGLLKWLESGGDALSASIYLGNSLLTALRNYIPPEIQEFVHRKKLRDHQNIMLFVSDGLSAADSDKTNNTNNTQNIAKEQLIALVKNLQRNNRMTGTNEAHRLIYFLCSAKTIELIVSYAKYGNDRDLIKTCKSIIIKIEDEGSRKMIKMLADAIPRDMSFEFIEEIMNEKA</sequence>
<evidence type="ECO:0000313" key="1">
    <source>
        <dbReference type="EMBL" id="MBV2131571.1"/>
    </source>
</evidence>
<dbReference type="RefSeq" id="WP_217679469.1">
    <property type="nucleotide sequence ID" value="NZ_JAHRGL010000001.1"/>
</dbReference>
<dbReference type="Proteomes" id="UP000813068">
    <property type="component" value="Unassembled WGS sequence"/>
</dbReference>
<reference evidence="1 2" key="1">
    <citation type="submission" date="2021-06" db="EMBL/GenBank/DDBJ databases">
        <title>Differences between aerobic and microaerobic xylene degrading microbial communities.</title>
        <authorList>
            <person name="Banerjee S."/>
            <person name="Tancsics A."/>
        </authorList>
    </citation>
    <scope>NUCLEOTIDE SEQUENCE [LARGE SCALE GENOMIC DNA]</scope>
    <source>
        <strain evidence="1 2">MAP12</strain>
    </source>
</reference>
<organism evidence="1 2">
    <name type="scientific">Geopseudomonas aromaticivorans</name>
    <dbReference type="NCBI Taxonomy" id="2849492"/>
    <lineage>
        <taxon>Bacteria</taxon>
        <taxon>Pseudomonadati</taxon>
        <taxon>Pseudomonadota</taxon>
        <taxon>Gammaproteobacteria</taxon>
        <taxon>Pseudomonadales</taxon>
        <taxon>Pseudomonadaceae</taxon>
        <taxon>Geopseudomonas</taxon>
    </lineage>
</organism>
<gene>
    <name evidence="1" type="ORF">KRX52_02025</name>
</gene>
<comment type="caution">
    <text evidence="1">The sequence shown here is derived from an EMBL/GenBank/DDBJ whole genome shotgun (WGS) entry which is preliminary data.</text>
</comment>
<dbReference type="EMBL" id="JAHRGL010000001">
    <property type="protein sequence ID" value="MBV2131571.1"/>
    <property type="molecule type" value="Genomic_DNA"/>
</dbReference>
<keyword evidence="2" id="KW-1185">Reference proteome</keyword>
<accession>A0ABS6MRY5</accession>
<name>A0ABS6MRY5_9GAMM</name>
<evidence type="ECO:0000313" key="2">
    <source>
        <dbReference type="Proteomes" id="UP000813068"/>
    </source>
</evidence>
<protein>
    <submittedName>
        <fullName evidence="1">Uncharacterized protein</fullName>
    </submittedName>
</protein>
<proteinExistence type="predicted"/>